<dbReference type="Proteomes" id="UP000319353">
    <property type="component" value="Unassembled WGS sequence"/>
</dbReference>
<evidence type="ECO:0000313" key="3">
    <source>
        <dbReference type="Proteomes" id="UP000319353"/>
    </source>
</evidence>
<protein>
    <recommendedName>
        <fullName evidence="1">Glycosyl transferase family 28 C-terminal domain-containing protein</fullName>
    </recommendedName>
</protein>
<dbReference type="Pfam" id="PF04101">
    <property type="entry name" value="Glyco_tran_28_C"/>
    <property type="match status" value="1"/>
</dbReference>
<dbReference type="Gene3D" id="3.40.50.2000">
    <property type="entry name" value="Glycogen Phosphorylase B"/>
    <property type="match status" value="1"/>
</dbReference>
<comment type="caution">
    <text evidence="2">The sequence shown here is derived from an EMBL/GenBank/DDBJ whole genome shotgun (WGS) entry which is preliminary data.</text>
</comment>
<feature type="domain" description="Glycosyl transferase family 28 C-terminal" evidence="1">
    <location>
        <begin position="2"/>
        <end position="60"/>
    </location>
</feature>
<dbReference type="InterPro" id="IPR007235">
    <property type="entry name" value="Glyco_trans_28_C"/>
</dbReference>
<proteinExistence type="predicted"/>
<dbReference type="GO" id="GO:0016758">
    <property type="term" value="F:hexosyltransferase activity"/>
    <property type="evidence" value="ECO:0007669"/>
    <property type="project" value="InterPro"/>
</dbReference>
<evidence type="ECO:0000313" key="2">
    <source>
        <dbReference type="EMBL" id="TMI96806.1"/>
    </source>
</evidence>
<gene>
    <name evidence="2" type="ORF">E6H01_13655</name>
</gene>
<dbReference type="SUPFAM" id="SSF53756">
    <property type="entry name" value="UDP-Glycosyltransferase/glycogen phosphorylase"/>
    <property type="match status" value="1"/>
</dbReference>
<evidence type="ECO:0000259" key="1">
    <source>
        <dbReference type="Pfam" id="PF04101"/>
    </source>
</evidence>
<dbReference type="AlphaFoldDB" id="A0A537KMS1"/>
<feature type="non-terminal residue" evidence="2">
    <location>
        <position position="1"/>
    </location>
</feature>
<accession>A0A537KMS1</accession>
<name>A0A537KMS1_9BACT</name>
<dbReference type="EMBL" id="VBAL01000239">
    <property type="protein sequence ID" value="TMI96806.1"/>
    <property type="molecule type" value="Genomic_DNA"/>
</dbReference>
<organism evidence="2 3">
    <name type="scientific">Candidatus Segetimicrobium genomatis</name>
    <dbReference type="NCBI Taxonomy" id="2569760"/>
    <lineage>
        <taxon>Bacteria</taxon>
        <taxon>Bacillati</taxon>
        <taxon>Candidatus Sysuimicrobiota</taxon>
        <taxon>Candidatus Sysuimicrobiia</taxon>
        <taxon>Candidatus Sysuimicrobiales</taxon>
        <taxon>Candidatus Segetimicrobiaceae</taxon>
        <taxon>Candidatus Segetimicrobium</taxon>
    </lineage>
</organism>
<sequence length="109" mass="11645">GFLPNLHDYVLASDLVITTAGKGTINEARAAGTPIIAIPPKGHAEAERNAASLGYRYEDLHRLKQLIPEKLALGRLPPIPTGNETAVRLLTEFLESIRSAASSGDSSDR</sequence>
<reference evidence="2 3" key="1">
    <citation type="journal article" date="2019" name="Nat. Microbiol.">
        <title>Mediterranean grassland soil C-N compound turnover is dependent on rainfall and depth, and is mediated by genomically divergent microorganisms.</title>
        <authorList>
            <person name="Diamond S."/>
            <person name="Andeer P.F."/>
            <person name="Li Z."/>
            <person name="Crits-Christoph A."/>
            <person name="Burstein D."/>
            <person name="Anantharaman K."/>
            <person name="Lane K.R."/>
            <person name="Thomas B.C."/>
            <person name="Pan C."/>
            <person name="Northen T.R."/>
            <person name="Banfield J.F."/>
        </authorList>
    </citation>
    <scope>NUCLEOTIDE SEQUENCE [LARGE SCALE GENOMIC DNA]</scope>
    <source>
        <strain evidence="2">NP_4</strain>
    </source>
</reference>